<proteinExistence type="predicted"/>
<evidence type="ECO:0000256" key="1">
    <source>
        <dbReference type="SAM" id="MobiDB-lite"/>
    </source>
</evidence>
<dbReference type="GO" id="GO:0006281">
    <property type="term" value="P:DNA repair"/>
    <property type="evidence" value="ECO:0007669"/>
    <property type="project" value="TreeGrafter"/>
</dbReference>
<accession>A0AAV1HQD6</accession>
<evidence type="ECO:0000313" key="3">
    <source>
        <dbReference type="EMBL" id="CAK0734242.1"/>
    </source>
</evidence>
<evidence type="ECO:0000259" key="2">
    <source>
        <dbReference type="Pfam" id="PF06391"/>
    </source>
</evidence>
<dbReference type="InterPro" id="IPR015877">
    <property type="entry name" value="MAT1_centre"/>
</dbReference>
<gene>
    <name evidence="3" type="ORF">CVIRNUC_000403</name>
</gene>
<evidence type="ECO:0000313" key="4">
    <source>
        <dbReference type="Proteomes" id="UP001314263"/>
    </source>
</evidence>
<feature type="compositionally biased region" description="Low complexity" evidence="1">
    <location>
        <begin position="80"/>
        <end position="91"/>
    </location>
</feature>
<feature type="region of interest" description="Disordered" evidence="1">
    <location>
        <begin position="80"/>
        <end position="161"/>
    </location>
</feature>
<reference evidence="3 4" key="1">
    <citation type="submission" date="2023-10" db="EMBL/GenBank/DDBJ databases">
        <authorList>
            <person name="Maclean D."/>
            <person name="Macfadyen A."/>
        </authorList>
    </citation>
    <scope>NUCLEOTIDE SEQUENCE [LARGE SCALE GENOMIC DNA]</scope>
</reference>
<sequence length="195" mass="21266">MSALQKHKRIRIRVEGIYNKQESEFVSKDEWDNYLEEREDIIYCLVEKENVEQAEAKLAAYERSNLQDIIQNEARKAEQVQTQAEATAGQGKEAVEQKPAQDAALAARGSIQYTASAAMPPAPNPAQPAPQGADAGGLAAGEAQSEAEAHERMAAASGWDPEYRQRRLVQMAYSSLFAHPSSAVATTRSSDAMGT</sequence>
<dbReference type="Pfam" id="PF06391">
    <property type="entry name" value="MAT1"/>
    <property type="match status" value="1"/>
</dbReference>
<dbReference type="AlphaFoldDB" id="A0AAV1HQD6"/>
<dbReference type="GO" id="GO:0006357">
    <property type="term" value="P:regulation of transcription by RNA polymerase II"/>
    <property type="evidence" value="ECO:0007669"/>
    <property type="project" value="TreeGrafter"/>
</dbReference>
<keyword evidence="4" id="KW-1185">Reference proteome</keyword>
<dbReference type="Proteomes" id="UP001314263">
    <property type="component" value="Unassembled WGS sequence"/>
</dbReference>
<dbReference type="GO" id="GO:0005675">
    <property type="term" value="C:transcription factor TFIIH holo complex"/>
    <property type="evidence" value="ECO:0007669"/>
    <property type="project" value="TreeGrafter"/>
</dbReference>
<name>A0AAV1HQD6_9CHLO</name>
<feature type="domain" description="MAT1 centre" evidence="2">
    <location>
        <begin position="6"/>
        <end position="97"/>
    </location>
</feature>
<organism evidence="3 4">
    <name type="scientific">Coccomyxa viridis</name>
    <dbReference type="NCBI Taxonomy" id="1274662"/>
    <lineage>
        <taxon>Eukaryota</taxon>
        <taxon>Viridiplantae</taxon>
        <taxon>Chlorophyta</taxon>
        <taxon>core chlorophytes</taxon>
        <taxon>Trebouxiophyceae</taxon>
        <taxon>Trebouxiophyceae incertae sedis</taxon>
        <taxon>Coccomyxaceae</taxon>
        <taxon>Coccomyxa</taxon>
    </lineage>
</organism>
<protein>
    <recommendedName>
        <fullName evidence="2">MAT1 centre domain-containing protein</fullName>
    </recommendedName>
</protein>
<dbReference type="EMBL" id="CAUYUE010000001">
    <property type="protein sequence ID" value="CAK0734242.1"/>
    <property type="molecule type" value="Genomic_DNA"/>
</dbReference>
<dbReference type="PANTHER" id="PTHR12683">
    <property type="entry name" value="CDK-ACTIVATING KINASE ASSEMBLY FACTOR MAT1"/>
    <property type="match status" value="1"/>
</dbReference>
<comment type="caution">
    <text evidence="3">The sequence shown here is derived from an EMBL/GenBank/DDBJ whole genome shotgun (WGS) entry which is preliminary data.</text>
</comment>
<dbReference type="PANTHER" id="PTHR12683:SF13">
    <property type="entry name" value="CDK-ACTIVATING KINASE ASSEMBLY FACTOR MAT1"/>
    <property type="match status" value="1"/>
</dbReference>